<dbReference type="SMART" id="SM00028">
    <property type="entry name" value="TPR"/>
    <property type="match status" value="3"/>
</dbReference>
<dbReference type="PROSITE" id="PS50005">
    <property type="entry name" value="TPR"/>
    <property type="match status" value="1"/>
</dbReference>
<feature type="repeat" description="TPR" evidence="1">
    <location>
        <begin position="528"/>
        <end position="561"/>
    </location>
</feature>
<dbReference type="GeneID" id="65088716"/>
<comment type="caution">
    <text evidence="4">The sequence shown here is derived from an EMBL/GenBank/DDBJ whole genome shotgun (WGS) entry which is preliminary data.</text>
</comment>
<evidence type="ECO:0000313" key="4">
    <source>
        <dbReference type="EMBL" id="CVK91314.1"/>
    </source>
</evidence>
<dbReference type="VEuPathDB" id="FungiDB:FMAN_09457"/>
<dbReference type="EMBL" id="FCQH01000004">
    <property type="protein sequence ID" value="CVK91314.1"/>
    <property type="molecule type" value="Genomic_DNA"/>
</dbReference>
<dbReference type="InterPro" id="IPR019734">
    <property type="entry name" value="TPR_rpt"/>
</dbReference>
<proteinExistence type="predicted"/>
<feature type="coiled-coil region" evidence="2">
    <location>
        <begin position="199"/>
        <end position="226"/>
    </location>
</feature>
<dbReference type="SUPFAM" id="SSF48452">
    <property type="entry name" value="TPR-like"/>
    <property type="match status" value="1"/>
</dbReference>
<dbReference type="InterPro" id="IPR054464">
    <property type="entry name" value="ULD_fung"/>
</dbReference>
<evidence type="ECO:0000256" key="1">
    <source>
        <dbReference type="PROSITE-ProRule" id="PRU00339"/>
    </source>
</evidence>
<dbReference type="Gene3D" id="1.25.40.10">
    <property type="entry name" value="Tetratricopeptide repeat domain"/>
    <property type="match status" value="1"/>
</dbReference>
<dbReference type="AlphaFoldDB" id="A0A1L7SY34"/>
<reference evidence="5" key="1">
    <citation type="journal article" date="2016" name="Genome Biol. Evol.">
        <title>Comparative 'omics' of the Fusarium fujikuroi species complex highlights differences in genetic potential and metabolite synthesis.</title>
        <authorList>
            <person name="Niehaus E.-M."/>
            <person name="Muensterkoetter M."/>
            <person name="Proctor R.H."/>
            <person name="Brown D.W."/>
            <person name="Sharon A."/>
            <person name="Idan Y."/>
            <person name="Oren-Young L."/>
            <person name="Sieber C.M."/>
            <person name="Novak O."/>
            <person name="Pencik A."/>
            <person name="Tarkowska D."/>
            <person name="Hromadova K."/>
            <person name="Freeman S."/>
            <person name="Maymon M."/>
            <person name="Elazar M."/>
            <person name="Youssef S.A."/>
            <person name="El-Shabrawy E.S.M."/>
            <person name="Shalaby A.B.A."/>
            <person name="Houterman P."/>
            <person name="Brock N.L."/>
            <person name="Burkhardt I."/>
            <person name="Tsavkelova E.A."/>
            <person name="Dickschat J.S."/>
            <person name="Galuszka P."/>
            <person name="Gueldener U."/>
            <person name="Tudzynski B."/>
        </authorList>
    </citation>
    <scope>NUCLEOTIDE SEQUENCE [LARGE SCALE GENOMIC DNA]</scope>
    <source>
        <strain evidence="5">MRC7560</strain>
    </source>
</reference>
<name>A0A1L7SY34_FUSMA</name>
<accession>A0A1L7SY34</accession>
<evidence type="ECO:0000256" key="2">
    <source>
        <dbReference type="SAM" id="Coils"/>
    </source>
</evidence>
<gene>
    <name evidence="4" type="ORF">FMAN_09457</name>
</gene>
<evidence type="ECO:0000313" key="5">
    <source>
        <dbReference type="Proteomes" id="UP000184255"/>
    </source>
</evidence>
<dbReference type="RefSeq" id="XP_041680980.1">
    <property type="nucleotide sequence ID" value="XM_041830304.1"/>
</dbReference>
<dbReference type="Proteomes" id="UP000184255">
    <property type="component" value="Unassembled WGS sequence"/>
</dbReference>
<feature type="domain" description="Ubiquitin-like" evidence="3">
    <location>
        <begin position="287"/>
        <end position="369"/>
    </location>
</feature>
<dbReference type="Pfam" id="PF13181">
    <property type="entry name" value="TPR_8"/>
    <property type="match status" value="1"/>
</dbReference>
<organism evidence="4 5">
    <name type="scientific">Fusarium mangiferae</name>
    <name type="common">Mango malformation disease fungus</name>
    <dbReference type="NCBI Taxonomy" id="192010"/>
    <lineage>
        <taxon>Eukaryota</taxon>
        <taxon>Fungi</taxon>
        <taxon>Dikarya</taxon>
        <taxon>Ascomycota</taxon>
        <taxon>Pezizomycotina</taxon>
        <taxon>Sordariomycetes</taxon>
        <taxon>Hypocreomycetidae</taxon>
        <taxon>Hypocreales</taxon>
        <taxon>Nectriaceae</taxon>
        <taxon>Fusarium</taxon>
        <taxon>Fusarium fujikuroi species complex</taxon>
    </lineage>
</organism>
<dbReference type="PANTHER" id="PTHR38886:SF1">
    <property type="entry name" value="NACHT-NTPASE AND P-LOOP NTPASES N-TERMINAL DOMAIN-CONTAINING PROTEIN"/>
    <property type="match status" value="1"/>
</dbReference>
<dbReference type="PANTHER" id="PTHR38886">
    <property type="entry name" value="SESA DOMAIN-CONTAINING PROTEIN"/>
    <property type="match status" value="1"/>
</dbReference>
<keyword evidence="5" id="KW-1185">Reference proteome</keyword>
<keyword evidence="1" id="KW-0802">TPR repeat</keyword>
<keyword evidence="2" id="KW-0175">Coiled coil</keyword>
<evidence type="ECO:0000259" key="3">
    <source>
        <dbReference type="Pfam" id="PF22893"/>
    </source>
</evidence>
<sequence>MSFGYGVGDVIAVLGLFERIAIELRNYKDAPTHFQQLRTELDLLRGTLKRVLSLEPEGDAERETLEQIRAIVICCAQPLQSMADKMRSKESSLGHFRTTRSLVSIGTRLHWSLIDQTDIEGLRKILLSQMTAINTLLSIQQQARIQRLVLQMKVSENHQTLAIEKHTNAIAGQATNILAITSRTQSTIDTLALQASVQAEIHSKQADEINQSLNSIEQNMRHMTLKSEQCTTVVRRQAIFISRQVQNLFYLMQEIKKLFILRMLLDIRGQMKRMIRAIEAIPLHLTLDIVRLDDVHGESWALPLQACRTWESFREMLLFVVYANKRPGANYITQNLFAVTQAKTGKGVDQETWEAMIKPGFHIEQAVILKGSHSSKRCLNPKCAGMLQDEVLEFEDRQVCRNNTKGSFGPHLPSIAMDEQIGTFLRVKLLQPTEPIQDIEEAYRRLGEDPNHAMANAYVGLEILLAIGETISVDQIDIARNHLEVAVESDSSTAENWYLLSRACMKAEDYERAYQCLQVAIYLESRCPSFWITLGILYFNIGQSRDCLDALTKAVELNAHIWEPWYNLGVLYDSCNGQHSDAADAFYKCLERNPELCNVRARLEAQQAYAGDMNDELLGGTVIHEMVDSPLDDKHGW</sequence>
<dbReference type="InterPro" id="IPR011990">
    <property type="entry name" value="TPR-like_helical_dom_sf"/>
</dbReference>
<dbReference type="Pfam" id="PF22893">
    <property type="entry name" value="ULD_2"/>
    <property type="match status" value="1"/>
</dbReference>
<protein>
    <recommendedName>
        <fullName evidence="3">Ubiquitin-like domain-containing protein</fullName>
    </recommendedName>
</protein>